<keyword evidence="2" id="KW-1185">Reference proteome</keyword>
<name>A0A375YVF2_MYCSH</name>
<dbReference type="InterPro" id="IPR010310">
    <property type="entry name" value="T7SS_ESAT-6-like"/>
</dbReference>
<dbReference type="Pfam" id="PF06013">
    <property type="entry name" value="WXG100"/>
    <property type="match status" value="1"/>
</dbReference>
<dbReference type="NCBIfam" id="TIGR03930">
    <property type="entry name" value="WXG100_ESAT6"/>
    <property type="match status" value="1"/>
</dbReference>
<dbReference type="AlphaFoldDB" id="A0A375YVF2"/>
<dbReference type="SMR" id="A0A375YVF2"/>
<dbReference type="STRING" id="29313.BHQ16_00525"/>
<dbReference type="Gene3D" id="1.10.287.1060">
    <property type="entry name" value="ESAT-6-like"/>
    <property type="match status" value="1"/>
</dbReference>
<evidence type="ECO:0000313" key="2">
    <source>
        <dbReference type="Proteomes" id="UP000252015"/>
    </source>
</evidence>
<sequence length="138" mass="14729">MKTKGTTGSRPAKDFTAMTAGRLAIPVVRTQEERKQFSMAQMQTDAAVLAKEASNFERISGELKGVIAHVESVAGTLAGQFQGQAGTAAQTALMRFQEAANQQIMELNDISTNIHTAGAHYTSTDEEQSGNLSSAMHI</sequence>
<proteinExistence type="predicted"/>
<reference evidence="1 2" key="1">
    <citation type="submission" date="2018-05" db="EMBL/GenBank/DDBJ databases">
        <authorList>
            <consortium name="IHU Genomes"/>
        </authorList>
    </citation>
    <scope>NUCLEOTIDE SEQUENCE [LARGE SCALE GENOMIC DNA]</scope>
    <source>
        <strain evidence="1 2">P7336</strain>
    </source>
</reference>
<dbReference type="SUPFAM" id="SSF140453">
    <property type="entry name" value="EsxAB dimer-like"/>
    <property type="match status" value="1"/>
</dbReference>
<dbReference type="EMBL" id="UEGW01000001">
    <property type="protein sequence ID" value="SRX92891.1"/>
    <property type="molecule type" value="Genomic_DNA"/>
</dbReference>
<evidence type="ECO:0000313" key="1">
    <source>
        <dbReference type="EMBL" id="SRX92891.1"/>
    </source>
</evidence>
<protein>
    <submittedName>
        <fullName evidence="1">10 kDa culture filtrate antigen EsxB (LHP) (CFP10) [Mycobacterium tuberculosis H37Rv]</fullName>
    </submittedName>
</protein>
<accession>A0A375YVF2</accession>
<dbReference type="Proteomes" id="UP000252015">
    <property type="component" value="Unassembled WGS sequence"/>
</dbReference>
<gene>
    <name evidence="1" type="ORF">MSP7336_01120</name>
</gene>
<dbReference type="InterPro" id="IPR036689">
    <property type="entry name" value="ESAT-6-like_sf"/>
</dbReference>
<organism evidence="1 2">
    <name type="scientific">Mycobacterium shimoidei</name>
    <dbReference type="NCBI Taxonomy" id="29313"/>
    <lineage>
        <taxon>Bacteria</taxon>
        <taxon>Bacillati</taxon>
        <taxon>Actinomycetota</taxon>
        <taxon>Actinomycetes</taxon>
        <taxon>Mycobacteriales</taxon>
        <taxon>Mycobacteriaceae</taxon>
        <taxon>Mycobacterium</taxon>
    </lineage>
</organism>